<keyword evidence="5 10" id="KW-0762">Sugar transport</keyword>
<dbReference type="CDD" id="cd06261">
    <property type="entry name" value="TM_PBP2"/>
    <property type="match status" value="1"/>
</dbReference>
<evidence type="ECO:0000256" key="5">
    <source>
        <dbReference type="ARBA" id="ARBA00022597"/>
    </source>
</evidence>
<dbReference type="InterPro" id="IPR000515">
    <property type="entry name" value="MetI-like"/>
</dbReference>
<dbReference type="SUPFAM" id="SSF161098">
    <property type="entry name" value="MetI-like"/>
    <property type="match status" value="1"/>
</dbReference>
<organism evidence="13 14">
    <name type="scientific">Pseudolysinimonas yzui</name>
    <dbReference type="NCBI Taxonomy" id="2708254"/>
    <lineage>
        <taxon>Bacteria</taxon>
        <taxon>Bacillati</taxon>
        <taxon>Actinomycetota</taxon>
        <taxon>Actinomycetes</taxon>
        <taxon>Micrococcales</taxon>
        <taxon>Microbacteriaceae</taxon>
        <taxon>Pseudolysinimonas</taxon>
    </lineage>
</organism>
<reference evidence="13" key="1">
    <citation type="journal article" date="2014" name="Int. J. Syst. Evol. Microbiol.">
        <title>Complete genome sequence of Corynebacterium casei LMG S-19264T (=DSM 44701T), isolated from a smear-ripened cheese.</title>
        <authorList>
            <consortium name="US DOE Joint Genome Institute (JGI-PGF)"/>
            <person name="Walter F."/>
            <person name="Albersmeier A."/>
            <person name="Kalinowski J."/>
            <person name="Ruckert C."/>
        </authorList>
    </citation>
    <scope>NUCLEOTIDE SEQUENCE</scope>
    <source>
        <strain evidence="13">CGMCC 1.16548</strain>
    </source>
</reference>
<evidence type="ECO:0000256" key="8">
    <source>
        <dbReference type="ARBA" id="ARBA00023136"/>
    </source>
</evidence>
<dbReference type="GO" id="GO:1990060">
    <property type="term" value="C:maltose transport complex"/>
    <property type="evidence" value="ECO:0007669"/>
    <property type="project" value="TreeGrafter"/>
</dbReference>
<evidence type="ECO:0000256" key="1">
    <source>
        <dbReference type="ARBA" id="ARBA00004651"/>
    </source>
</evidence>
<feature type="compositionally biased region" description="Low complexity" evidence="11">
    <location>
        <begin position="154"/>
        <end position="167"/>
    </location>
</feature>
<feature type="transmembrane region" description="Helical" evidence="9">
    <location>
        <begin position="27"/>
        <end position="48"/>
    </location>
</feature>
<feature type="transmembrane region" description="Helical" evidence="9">
    <location>
        <begin position="417"/>
        <end position="436"/>
    </location>
</feature>
<feature type="transmembrane region" description="Helical" evidence="9">
    <location>
        <begin position="366"/>
        <end position="389"/>
    </location>
</feature>
<evidence type="ECO:0000256" key="4">
    <source>
        <dbReference type="ARBA" id="ARBA00022475"/>
    </source>
</evidence>
<dbReference type="Proteomes" id="UP000617531">
    <property type="component" value="Unassembled WGS sequence"/>
</dbReference>
<dbReference type="SUPFAM" id="SSF160964">
    <property type="entry name" value="MalF N-terminal region-like"/>
    <property type="match status" value="1"/>
</dbReference>
<dbReference type="InterPro" id="IPR035277">
    <property type="entry name" value="MalF_N"/>
</dbReference>
<evidence type="ECO:0000313" key="14">
    <source>
        <dbReference type="Proteomes" id="UP000617531"/>
    </source>
</evidence>
<dbReference type="AlphaFoldDB" id="A0A8J3DZM8"/>
<comment type="function">
    <text evidence="10">Part of the ABC transporter complex MalEFGK involved in maltose/maltodextrin import. Probably responsible for the translocation of the substrate across the membrane.</text>
</comment>
<feature type="transmembrane region" description="Helical" evidence="9">
    <location>
        <begin position="60"/>
        <end position="80"/>
    </location>
</feature>
<keyword evidence="8 9" id="KW-0472">Membrane</keyword>
<evidence type="ECO:0000256" key="7">
    <source>
        <dbReference type="ARBA" id="ARBA00022989"/>
    </source>
</evidence>
<dbReference type="PANTHER" id="PTHR47314">
    <property type="entry name" value="MALTOSE/MALTODEXTRIN TRANSPORT SYSTEM PERMEASE PROTEIN MALF"/>
    <property type="match status" value="1"/>
</dbReference>
<dbReference type="Gene3D" id="1.20.58.370">
    <property type="entry name" value="MalF N-terminal region-like"/>
    <property type="match status" value="1"/>
</dbReference>
<dbReference type="EMBL" id="BNAI01000001">
    <property type="protein sequence ID" value="GHF05282.1"/>
    <property type="molecule type" value="Genomic_DNA"/>
</dbReference>
<keyword evidence="14" id="KW-1185">Reference proteome</keyword>
<feature type="transmembrane region" description="Helical" evidence="9">
    <location>
        <begin position="328"/>
        <end position="354"/>
    </location>
</feature>
<accession>A0A8J3DZM8</accession>
<feature type="domain" description="ABC transmembrane type-1" evidence="12">
    <location>
        <begin position="329"/>
        <end position="552"/>
    </location>
</feature>
<protein>
    <recommendedName>
        <fullName evidence="10">Maltose/maltodextrin transport system permease protein</fullName>
    </recommendedName>
</protein>
<evidence type="ECO:0000259" key="12">
    <source>
        <dbReference type="PROSITE" id="PS50928"/>
    </source>
</evidence>
<dbReference type="Pfam" id="PF00528">
    <property type="entry name" value="BPD_transp_1"/>
    <property type="match status" value="1"/>
</dbReference>
<dbReference type="Pfam" id="PF16296">
    <property type="entry name" value="TM_PBP2_N"/>
    <property type="match status" value="1"/>
</dbReference>
<feature type="transmembrane region" description="Helical" evidence="9">
    <location>
        <begin position="533"/>
        <end position="552"/>
    </location>
</feature>
<comment type="subcellular location">
    <subcellularLocation>
        <location evidence="1 9">Cell membrane</location>
        <topology evidence="1 9">Multi-pass membrane protein</topology>
    </subcellularLocation>
</comment>
<dbReference type="Gene3D" id="3.10.650.10">
    <property type="entry name" value="MalF N-terminal region-like"/>
    <property type="match status" value="1"/>
</dbReference>
<dbReference type="PANTHER" id="PTHR47314:SF1">
    <property type="entry name" value="MALTOSE_MALTODEXTRIN TRANSPORT SYSTEM PERMEASE PROTEIN MALF"/>
    <property type="match status" value="1"/>
</dbReference>
<evidence type="ECO:0000256" key="6">
    <source>
        <dbReference type="ARBA" id="ARBA00022692"/>
    </source>
</evidence>
<reference evidence="13" key="2">
    <citation type="submission" date="2020-09" db="EMBL/GenBank/DDBJ databases">
        <authorList>
            <person name="Sun Q."/>
            <person name="Zhou Y."/>
        </authorList>
    </citation>
    <scope>NUCLEOTIDE SEQUENCE</scope>
    <source>
        <strain evidence="13">CGMCC 1.16548</strain>
    </source>
</reference>
<evidence type="ECO:0000313" key="13">
    <source>
        <dbReference type="EMBL" id="GHF05282.1"/>
    </source>
</evidence>
<keyword evidence="7 9" id="KW-1133">Transmembrane helix</keyword>
<comment type="caution">
    <text evidence="13">The sequence shown here is derived from an EMBL/GenBank/DDBJ whole genome shotgun (WGS) entry which is preliminary data.</text>
</comment>
<dbReference type="InterPro" id="IPR032550">
    <property type="entry name" value="TM_PBP2_N"/>
</dbReference>
<keyword evidence="6 9" id="KW-0812">Transmembrane</keyword>
<dbReference type="InterPro" id="IPR035906">
    <property type="entry name" value="MetI-like_sf"/>
</dbReference>
<proteinExistence type="inferred from homology"/>
<dbReference type="PROSITE" id="PS50928">
    <property type="entry name" value="ABC_TM1"/>
    <property type="match status" value="1"/>
</dbReference>
<dbReference type="GO" id="GO:0042956">
    <property type="term" value="P:maltodextrin transmembrane transport"/>
    <property type="evidence" value="ECO:0007669"/>
    <property type="project" value="TreeGrafter"/>
</dbReference>
<keyword evidence="3 9" id="KW-0813">Transport</keyword>
<feature type="transmembrane region" description="Helical" evidence="9">
    <location>
        <begin position="471"/>
        <end position="498"/>
    </location>
</feature>
<evidence type="ECO:0000256" key="3">
    <source>
        <dbReference type="ARBA" id="ARBA00022448"/>
    </source>
</evidence>
<name>A0A8J3DZM8_9MICO</name>
<dbReference type="Gene3D" id="1.10.3720.10">
    <property type="entry name" value="MetI-like"/>
    <property type="match status" value="1"/>
</dbReference>
<dbReference type="GO" id="GO:0015423">
    <property type="term" value="F:ABC-type maltose transporter activity"/>
    <property type="evidence" value="ECO:0007669"/>
    <property type="project" value="TreeGrafter"/>
</dbReference>
<feature type="region of interest" description="Disordered" evidence="11">
    <location>
        <begin position="140"/>
        <end position="188"/>
    </location>
</feature>
<comment type="similarity">
    <text evidence="2 10">Belongs to the binding-protein-dependent transport system permease family. MalFG subfamily.</text>
</comment>
<evidence type="ECO:0000256" key="9">
    <source>
        <dbReference type="RuleBase" id="RU363032"/>
    </source>
</evidence>
<sequence>MRFVLLPALLAFDVVGAIWVWSTFGQGLWLVGSLLILVLAGINVAVIAKGATAFRWMLPTLVFMLVFTLAPIVYTGFIALTNYNGNHLLTQQQAYSSFERQTHVPDGTPAYAWAAYEAEGGGLALYLIPQLGEEAVVPDDLLGEEPTDGESAQPDPEATPSPTATETEPAEPTPTDPEADEPATGDLSDVFATAGGEVREATAGTDIFGAPDANGFPATIDGYTRLDVVQAVTRISELSATSFGAEPTVYRVISGSRAAAIENVYDIDRDAGTITDRRDGTVYSADPTGYFIAPNGDRLTPAYQTVIGIDNFVQLFGNEKIRGPFLEILLWTLIFAVVVVVLQFALGLLYAVVINSRFVNPVAARVVRAVLLLPYVIPAYLMILVWAALFNQQTGLITAVLDTLFGLDPSWINDGNGARLAMLVVGLWLGFPYFLLINTGALQAVPGELLEAAEVDGAGVFVRFQRVVLPLLLRSIAPLIVLAAAFNFNNFLLAYLLFGGNPPKLGAQVPAGETDLLISFTYKLSFDFGNSDYALAAAVTVLIFLALTPIVVSQLRYYNSWRGED</sequence>
<evidence type="ECO:0000256" key="11">
    <source>
        <dbReference type="SAM" id="MobiDB-lite"/>
    </source>
</evidence>
<evidence type="ECO:0000256" key="2">
    <source>
        <dbReference type="ARBA" id="ARBA00009047"/>
    </source>
</evidence>
<gene>
    <name evidence="13" type="ORF">GCM10011600_02210</name>
</gene>
<keyword evidence="4 10" id="KW-1003">Cell membrane</keyword>
<evidence type="ECO:0000256" key="10">
    <source>
        <dbReference type="RuleBase" id="RU367050"/>
    </source>
</evidence>